<feature type="compositionally biased region" description="Basic and acidic residues" evidence="8">
    <location>
        <begin position="17"/>
        <end position="34"/>
    </location>
</feature>
<protein>
    <submittedName>
        <fullName evidence="10">Topoisomerase II-associated protein PAT1</fullName>
    </submittedName>
</protein>
<accession>A0A1X2HJX5</accession>
<dbReference type="GO" id="GO:0000290">
    <property type="term" value="P:deadenylation-dependent decapping of nuclear-transcribed mRNA"/>
    <property type="evidence" value="ECO:0007669"/>
    <property type="project" value="InterPro"/>
</dbReference>
<evidence type="ECO:0000313" key="10">
    <source>
        <dbReference type="EMBL" id="ORY99404.1"/>
    </source>
</evidence>
<keyword evidence="7" id="KW-0175">Coiled coil</keyword>
<feature type="coiled-coil region" evidence="7">
    <location>
        <begin position="375"/>
        <end position="405"/>
    </location>
</feature>
<dbReference type="GO" id="GO:0000932">
    <property type="term" value="C:P-body"/>
    <property type="evidence" value="ECO:0007669"/>
    <property type="project" value="UniProtKB-SubCell"/>
</dbReference>
<feature type="domain" description="mRNA decay factor PAT1" evidence="9">
    <location>
        <begin position="222"/>
        <end position="876"/>
    </location>
</feature>
<sequence>MGDSFFGFNTSLPPLSEDERRQLEDAEPKDDHKKSATGAAAATSERAAFDGETEVYDFSALQEGLGATYNDDDEEYDDHLGDMLVEENDDLNDDTFGDAAEVADVPNFDFSSNTNQFARTLEQEAFYVKPPKPEQQQQQAKPLTRNDLWTSSKSSASPIGSRPTSADLRAPGSQLGLGGPFGESPSSIWGNFTSNLSSDRGFGAFGAKPSPPGNLSPFSRRQQQQQQQQQQQPGTSQAYAPSPPPGLSPSSSFGHQQQRRQQQQQQQPVRLEDIEAEMQRKAMANGMMRDPLHGFRPEEMDLASQQQKMLSLSEVEAAMMGRGGAPPMSASSAAAAAAAAQHAFAMASSQPMFPEMTGMPVHEVEALQMLTLKQRQELLEQMAVEQEMRQQQQQQQHQRRQLNRKSQYNGLMTQHDKDLINRIQLSQLASSDPFSDDFYYQVYSSLRQRAGMSQWSASRPGEDGKGRGRREENSLHRMQQQIQRIVNNAKRHPRQTQVSLEGALGKIGSLSVRNMRPVLQVSDKKSSEGEQQKQEKKPSTPSVYDRRQMLKVVENLYLLVLGLEQMRRQGKPEPKAGYEDEHEDTVKEWEAGYAEKVQRLWDALKILDSTESELATVPLVVSMLSINKGKKLVPRIMRHLSADQNLTLVTVILAHFGQLQVCHNVIYPGTTVANADEARKQKFVQYDEVELFMNMAAPPLLGFITEAPLNVVNGLLKVFMEKNDVKAVARTKPGLAFLTMLLSRAEILKQGGGALHGLAPPSPEDLAQWQNEYNQLFVELQGHYASIFPSLYYLVPVQPGVSLMQLSLNVDDMYVWQFLAAMAVGASMEQQHTLVTEARDRVMENIALAHHNQLPAPQAAHRISNVNLFLHALGLDSSQVTVPR</sequence>
<dbReference type="PANTHER" id="PTHR21551:SF0">
    <property type="entry name" value="PROTEIN ASSOCIATED WITH TOPO II RELATED-1, ISOFORM A"/>
    <property type="match status" value="1"/>
</dbReference>
<dbReference type="OrthoDB" id="74835at2759"/>
<feature type="region of interest" description="Disordered" evidence="8">
    <location>
        <begin position="124"/>
        <end position="270"/>
    </location>
</feature>
<feature type="domain" description="mRNA decay factor PAT1" evidence="9">
    <location>
        <begin position="4"/>
        <end position="142"/>
    </location>
</feature>
<dbReference type="GO" id="GO:0003723">
    <property type="term" value="F:RNA binding"/>
    <property type="evidence" value="ECO:0007669"/>
    <property type="project" value="UniProtKB-KW"/>
</dbReference>
<keyword evidence="10" id="KW-0413">Isomerase</keyword>
<dbReference type="InParanoid" id="A0A1X2HJX5"/>
<gene>
    <name evidence="10" type="ORF">BCR43DRAFT_472075</name>
</gene>
<evidence type="ECO:0000256" key="3">
    <source>
        <dbReference type="ARBA" id="ARBA00009138"/>
    </source>
</evidence>
<dbReference type="EMBL" id="MCGN01000003">
    <property type="protein sequence ID" value="ORY99404.1"/>
    <property type="molecule type" value="Genomic_DNA"/>
</dbReference>
<dbReference type="GO" id="GO:0033962">
    <property type="term" value="P:P-body assembly"/>
    <property type="evidence" value="ECO:0007669"/>
    <property type="project" value="TreeGrafter"/>
</dbReference>
<feature type="compositionally biased region" description="Low complexity" evidence="8">
    <location>
        <begin position="222"/>
        <end position="232"/>
    </location>
</feature>
<keyword evidence="4" id="KW-0963">Cytoplasm</keyword>
<evidence type="ECO:0000256" key="4">
    <source>
        <dbReference type="ARBA" id="ARBA00022490"/>
    </source>
</evidence>
<keyword evidence="11" id="KW-1185">Reference proteome</keyword>
<feature type="compositionally biased region" description="Basic and acidic residues" evidence="8">
    <location>
        <begin position="460"/>
        <end position="475"/>
    </location>
</feature>
<feature type="compositionally biased region" description="Basic and acidic residues" evidence="8">
    <location>
        <begin position="522"/>
        <end position="544"/>
    </location>
</feature>
<name>A0A1X2HJX5_SYNRA</name>
<dbReference type="InterPro" id="IPR039900">
    <property type="entry name" value="Pat1-like"/>
</dbReference>
<dbReference type="AlphaFoldDB" id="A0A1X2HJX5"/>
<dbReference type="STRING" id="13706.A0A1X2HJX5"/>
<keyword evidence="5" id="KW-0694">RNA-binding</keyword>
<evidence type="ECO:0000259" key="9">
    <source>
        <dbReference type="Pfam" id="PF09770"/>
    </source>
</evidence>
<reference evidence="10 11" key="1">
    <citation type="submission" date="2016-07" db="EMBL/GenBank/DDBJ databases">
        <title>Pervasive Adenine N6-methylation of Active Genes in Fungi.</title>
        <authorList>
            <consortium name="DOE Joint Genome Institute"/>
            <person name="Mondo S.J."/>
            <person name="Dannebaum R.O."/>
            <person name="Kuo R.C."/>
            <person name="Labutti K."/>
            <person name="Haridas S."/>
            <person name="Kuo A."/>
            <person name="Salamov A."/>
            <person name="Ahrendt S.R."/>
            <person name="Lipzen A."/>
            <person name="Sullivan W."/>
            <person name="Andreopoulos W.B."/>
            <person name="Clum A."/>
            <person name="Lindquist E."/>
            <person name="Daum C."/>
            <person name="Ramamoorthy G.K."/>
            <person name="Gryganskyi A."/>
            <person name="Culley D."/>
            <person name="Magnuson J.K."/>
            <person name="James T.Y."/>
            <person name="O'Malley M.A."/>
            <person name="Stajich J.E."/>
            <person name="Spatafora J.W."/>
            <person name="Visel A."/>
            <person name="Grigoriev I.V."/>
        </authorList>
    </citation>
    <scope>NUCLEOTIDE SEQUENCE [LARGE SCALE GENOMIC DNA]</scope>
    <source>
        <strain evidence="10 11">NRRL 2496</strain>
    </source>
</reference>
<feature type="region of interest" description="Disordered" evidence="8">
    <location>
        <begin position="521"/>
        <end position="544"/>
    </location>
</feature>
<evidence type="ECO:0000256" key="5">
    <source>
        <dbReference type="ARBA" id="ARBA00022884"/>
    </source>
</evidence>
<dbReference type="OMA" id="YLEHSGH"/>
<evidence type="ECO:0000256" key="2">
    <source>
        <dbReference type="ARBA" id="ARBA00004201"/>
    </source>
</evidence>
<evidence type="ECO:0000256" key="6">
    <source>
        <dbReference type="ARBA" id="ARBA00023242"/>
    </source>
</evidence>
<evidence type="ECO:0000256" key="8">
    <source>
        <dbReference type="SAM" id="MobiDB-lite"/>
    </source>
</evidence>
<feature type="compositionally biased region" description="Low complexity" evidence="8">
    <location>
        <begin position="36"/>
        <end position="46"/>
    </location>
</feature>
<dbReference type="Proteomes" id="UP000242180">
    <property type="component" value="Unassembled WGS sequence"/>
</dbReference>
<evidence type="ECO:0000313" key="11">
    <source>
        <dbReference type="Proteomes" id="UP000242180"/>
    </source>
</evidence>
<feature type="region of interest" description="Disordered" evidence="8">
    <location>
        <begin position="450"/>
        <end position="479"/>
    </location>
</feature>
<feature type="region of interest" description="Disordered" evidence="8">
    <location>
        <begin position="1"/>
        <end position="48"/>
    </location>
</feature>
<feature type="compositionally biased region" description="Polar residues" evidence="8">
    <location>
        <begin position="147"/>
        <end position="164"/>
    </location>
</feature>
<comment type="caution">
    <text evidence="10">The sequence shown here is derived from an EMBL/GenBank/DDBJ whole genome shotgun (WGS) entry which is preliminary data.</text>
</comment>
<keyword evidence="6" id="KW-0539">Nucleus</keyword>
<dbReference type="GO" id="GO:0005634">
    <property type="term" value="C:nucleus"/>
    <property type="evidence" value="ECO:0007669"/>
    <property type="project" value="UniProtKB-SubCell"/>
</dbReference>
<proteinExistence type="inferred from homology"/>
<dbReference type="PANTHER" id="PTHR21551">
    <property type="entry name" value="TOPOISOMERASE II-ASSOCIATED PROTEIN PAT1"/>
    <property type="match status" value="1"/>
</dbReference>
<feature type="compositionally biased region" description="Polar residues" evidence="8">
    <location>
        <begin position="184"/>
        <end position="198"/>
    </location>
</feature>
<evidence type="ECO:0000256" key="1">
    <source>
        <dbReference type="ARBA" id="ARBA00004123"/>
    </source>
</evidence>
<dbReference type="InterPro" id="IPR019167">
    <property type="entry name" value="PAT1_dom"/>
</dbReference>
<dbReference type="Pfam" id="PF09770">
    <property type="entry name" value="PAT1"/>
    <property type="match status" value="2"/>
</dbReference>
<organism evidence="10 11">
    <name type="scientific">Syncephalastrum racemosum</name>
    <name type="common">Filamentous fungus</name>
    <dbReference type="NCBI Taxonomy" id="13706"/>
    <lineage>
        <taxon>Eukaryota</taxon>
        <taxon>Fungi</taxon>
        <taxon>Fungi incertae sedis</taxon>
        <taxon>Mucoromycota</taxon>
        <taxon>Mucoromycotina</taxon>
        <taxon>Mucoromycetes</taxon>
        <taxon>Mucorales</taxon>
        <taxon>Syncephalastraceae</taxon>
        <taxon>Syncephalastrum</taxon>
    </lineage>
</organism>
<evidence type="ECO:0000256" key="7">
    <source>
        <dbReference type="SAM" id="Coils"/>
    </source>
</evidence>
<dbReference type="GO" id="GO:0016853">
    <property type="term" value="F:isomerase activity"/>
    <property type="evidence" value="ECO:0007669"/>
    <property type="project" value="UniProtKB-KW"/>
</dbReference>
<comment type="similarity">
    <text evidence="3">Belongs to the PAT1 family.</text>
</comment>
<comment type="subcellular location">
    <subcellularLocation>
        <location evidence="2">Cytoplasm</location>
        <location evidence="2">P-body</location>
    </subcellularLocation>
    <subcellularLocation>
        <location evidence="1">Nucleus</location>
    </subcellularLocation>
</comment>
<dbReference type="FunCoup" id="A0A1X2HJX5">
    <property type="interactions" value="162"/>
</dbReference>